<dbReference type="GO" id="GO:0015276">
    <property type="term" value="F:ligand-gated monoatomic ion channel activity"/>
    <property type="evidence" value="ECO:0007669"/>
    <property type="project" value="InterPro"/>
</dbReference>
<keyword evidence="13 15" id="KW-0407">Ion channel</keyword>
<keyword evidence="9 15" id="KW-0472">Membrane</keyword>
<sequence length="947" mass="105455">MSSYVVRSNCSNATAAKADVGVILDLDTALGKICRTCISMAIEDFYSNRDHTTMIVPHFRNSGTDAVGAASAGESHSHLYYSYFIACNIFTHYTFTAAIELLKNTQVMAILGPQRSVQADFVIDIGDKVRVPVMSPSMSPTLSSKELQYFIRSAWCSSSQAKAIAAVVKAFGWKEVTLVYEDSNYGSGLVPVLAEEMLNSNVLLSKLSAVTPSAKYHQLFQQLQQLKTLQTRVFVVVMLPNLASRFFQMAEEAGMMAEGYAWIITDVLTSLLDSVDSETIEAMQGVLGVRPYIPRSHELSRFTKRWRRRFHEENPEMDRTELNVFGLWAYDSTTALADSVERVGVASPRFKKPVQRWNLTDLEAMGTSNSDPSLVHLIRNYKAKGLSGDFSISNGQLQASAFEIVNVVGAGANRVGFWTERYGISQKLQVDDLKAVYSVKKADLGGVIWPGRGVIVPKGWEVSTNGNKLKVGVANRSGFPEFTRVERNSKTNALEATGFCVDVFKQVMESLPYDVPYEFFLNEYTDHQKGGDYSDISNINNHSDPSYEVNDCPIFVIVFLDFFSICNTNQCLKQTYDIVVGDFTITANRSELLDFTIPYTESGVAVIVPIKANDSKNAWIFMKPLTTGLWLTAGAFFFFTGFVVWALEHRVNEEFQGPPLHQVGTAFWFSFSTIVFAHRERLVSNLTRFVVIIWIFVMLVLNSSYTASLTSMLTVQQLQPTITDIQDLIKEGEYVGYQYGSFVTGLLRNMNFDTSKFRSYETLEEYDVALSKGSRNGGVAAVVDELPYIRMFLSKYCRKYTMIGPIYQTSGFGFAFPKGSPLVSDVSQAILRLKENDEMERISRKWFKEGGCRGSDGATSTVNTQSLSADSFKGLFLVAGLSSSLALAIFVSKFAYENRCILNSAASTKLKIHDLARAFYQKKDGISEESLEGRVSTPSPEPMTPIP</sequence>
<evidence type="ECO:0000256" key="10">
    <source>
        <dbReference type="ARBA" id="ARBA00023170"/>
    </source>
</evidence>
<keyword evidence="11" id="KW-0325">Glycoprotein</keyword>
<dbReference type="Gene3D" id="3.40.50.2300">
    <property type="match status" value="2"/>
</dbReference>
<dbReference type="FunFam" id="3.40.190.10:FF:000217">
    <property type="entry name" value="Glutamate receptor"/>
    <property type="match status" value="1"/>
</dbReference>
<dbReference type="FunFam" id="1.10.287.70:FF:000037">
    <property type="entry name" value="Glutamate receptor"/>
    <property type="match status" value="1"/>
</dbReference>
<dbReference type="InterPro" id="IPR001320">
    <property type="entry name" value="Iontro_rcpt_C"/>
</dbReference>
<evidence type="ECO:0000256" key="4">
    <source>
        <dbReference type="ARBA" id="ARBA00022448"/>
    </source>
</evidence>
<keyword evidence="12 15" id="KW-1071">Ligand-gated ion channel</keyword>
<dbReference type="PIRSF" id="PIRSF037090">
    <property type="entry name" value="Iontro_Glu-like_rcpt_pln"/>
    <property type="match status" value="1"/>
</dbReference>
<evidence type="ECO:0000256" key="17">
    <source>
        <dbReference type="SAM" id="MobiDB-lite"/>
    </source>
</evidence>
<organism evidence="20">
    <name type="scientific">Salvia splendens</name>
    <name type="common">Scarlet sage</name>
    <dbReference type="NCBI Taxonomy" id="180675"/>
    <lineage>
        <taxon>Eukaryota</taxon>
        <taxon>Viridiplantae</taxon>
        <taxon>Streptophyta</taxon>
        <taxon>Embryophyta</taxon>
        <taxon>Tracheophyta</taxon>
        <taxon>Spermatophyta</taxon>
        <taxon>Magnoliopsida</taxon>
        <taxon>eudicotyledons</taxon>
        <taxon>Gunneridae</taxon>
        <taxon>Pentapetalae</taxon>
        <taxon>asterids</taxon>
        <taxon>lamiids</taxon>
        <taxon>Lamiales</taxon>
        <taxon>Lamiaceae</taxon>
        <taxon>Nepetoideae</taxon>
        <taxon>Mentheae</taxon>
        <taxon>Salviinae</taxon>
        <taxon>Salvia</taxon>
        <taxon>Salvia subgen. Calosphace</taxon>
        <taxon>core Calosphace</taxon>
    </lineage>
</organism>
<accession>A0A8X8YFD2</accession>
<keyword evidence="6" id="KW-0732">Signal</keyword>
<feature type="region of interest" description="Disordered" evidence="17">
    <location>
        <begin position="928"/>
        <end position="947"/>
    </location>
</feature>
<feature type="domain" description="Ionotropic glutamate receptor C-terminal" evidence="19">
    <location>
        <begin position="468"/>
        <end position="849"/>
    </location>
</feature>
<dbReference type="Proteomes" id="UP000298416">
    <property type="component" value="Unassembled WGS sequence"/>
</dbReference>
<name>A0A8X8YFD2_SALSN</name>
<comment type="function">
    <text evidence="14">Glutamate-gated receptor that probably acts as a non-selective cation channel. May be involved in light-signal transduction and calcium homeostasis via the regulation of calcium influx into cells.</text>
</comment>
<dbReference type="PANTHER" id="PTHR34836">
    <property type="entry name" value="OS06G0188250 PROTEIN"/>
    <property type="match status" value="1"/>
</dbReference>
<evidence type="ECO:0000256" key="5">
    <source>
        <dbReference type="ARBA" id="ARBA00022692"/>
    </source>
</evidence>
<dbReference type="InterPro" id="IPR017103">
    <property type="entry name" value="Iontropic_Glu_rcpt_pln"/>
</dbReference>
<dbReference type="Gene3D" id="3.40.190.10">
    <property type="entry name" value="Periplasmic binding protein-like II"/>
    <property type="match status" value="2"/>
</dbReference>
<keyword evidence="21" id="KW-1185">Reference proteome</keyword>
<dbReference type="InterPro" id="IPR001828">
    <property type="entry name" value="ANF_lig-bd_rcpt"/>
</dbReference>
<dbReference type="AlphaFoldDB" id="A0A8X8YFD2"/>
<evidence type="ECO:0000313" key="21">
    <source>
        <dbReference type="Proteomes" id="UP000298416"/>
    </source>
</evidence>
<comment type="similarity">
    <text evidence="2 15">Belongs to the glutamate-gated ion channel (TC 1.A.10.1) family.</text>
</comment>
<dbReference type="SUPFAM" id="SSF53822">
    <property type="entry name" value="Periplasmic binding protein-like I"/>
    <property type="match status" value="1"/>
</dbReference>
<evidence type="ECO:0000259" key="19">
    <source>
        <dbReference type="SMART" id="SM00079"/>
    </source>
</evidence>
<keyword evidence="8 15" id="KW-0406">Ion transport</keyword>
<dbReference type="CDD" id="cd19990">
    <property type="entry name" value="PBP1_GABAb_receptor_plant"/>
    <property type="match status" value="1"/>
</dbReference>
<gene>
    <name evidence="20" type="ORF">SASPL_106813</name>
</gene>
<feature type="disulfide bond" evidence="16">
    <location>
        <begin position="797"/>
        <end position="852"/>
    </location>
</feature>
<keyword evidence="7 18" id="KW-1133">Transmembrane helix</keyword>
<dbReference type="SMART" id="SM00079">
    <property type="entry name" value="PBPe"/>
    <property type="match status" value="1"/>
</dbReference>
<evidence type="ECO:0000256" key="8">
    <source>
        <dbReference type="ARBA" id="ARBA00023065"/>
    </source>
</evidence>
<evidence type="ECO:0000313" key="20">
    <source>
        <dbReference type="EMBL" id="KAG6428776.1"/>
    </source>
</evidence>
<evidence type="ECO:0000256" key="11">
    <source>
        <dbReference type="ARBA" id="ARBA00023180"/>
    </source>
</evidence>
<comment type="caution">
    <text evidence="20">The sequence shown here is derived from an EMBL/GenBank/DDBJ whole genome shotgun (WGS) entry which is preliminary data.</text>
</comment>
<evidence type="ECO:0000256" key="1">
    <source>
        <dbReference type="ARBA" id="ARBA00004141"/>
    </source>
</evidence>
<dbReference type="PANTHER" id="PTHR34836:SF1">
    <property type="entry name" value="OS09G0428600 PROTEIN"/>
    <property type="match status" value="1"/>
</dbReference>
<evidence type="ECO:0000256" key="13">
    <source>
        <dbReference type="ARBA" id="ARBA00023303"/>
    </source>
</evidence>
<comment type="subcellular location">
    <subcellularLocation>
        <location evidence="1">Membrane</location>
        <topology evidence="1">Multi-pass membrane protein</topology>
    </subcellularLocation>
</comment>
<dbReference type="SUPFAM" id="SSF53850">
    <property type="entry name" value="Periplasmic binding protein-like II"/>
    <property type="match status" value="2"/>
</dbReference>
<feature type="transmembrane region" description="Helical" evidence="18">
    <location>
        <begin position="689"/>
        <end position="707"/>
    </location>
</feature>
<keyword evidence="5 18" id="KW-0812">Transmembrane</keyword>
<evidence type="ECO:0000256" key="9">
    <source>
        <dbReference type="ARBA" id="ARBA00023136"/>
    </source>
</evidence>
<evidence type="ECO:0000256" key="15">
    <source>
        <dbReference type="PIRNR" id="PIRNR037090"/>
    </source>
</evidence>
<dbReference type="FunFam" id="3.40.50.2300:FF:000188">
    <property type="entry name" value="Glutamate receptor"/>
    <property type="match status" value="1"/>
</dbReference>
<evidence type="ECO:0000256" key="2">
    <source>
        <dbReference type="ARBA" id="ARBA00008685"/>
    </source>
</evidence>
<dbReference type="Pfam" id="PF00060">
    <property type="entry name" value="Lig_chan"/>
    <property type="match status" value="1"/>
</dbReference>
<dbReference type="Gene3D" id="1.10.287.70">
    <property type="match status" value="1"/>
</dbReference>
<dbReference type="InterPro" id="IPR044440">
    <property type="entry name" value="GABAb_receptor_plant_PBP1"/>
</dbReference>
<evidence type="ECO:0000256" key="3">
    <source>
        <dbReference type="ARBA" id="ARBA00011095"/>
    </source>
</evidence>
<dbReference type="FunFam" id="3.40.190.10:FF:000039">
    <property type="entry name" value="Glutamate receptor"/>
    <property type="match status" value="1"/>
</dbReference>
<evidence type="ECO:0000256" key="16">
    <source>
        <dbReference type="PIRSR" id="PIRSR037090-50"/>
    </source>
</evidence>
<dbReference type="InterPro" id="IPR015683">
    <property type="entry name" value="Ionotropic_Glu_rcpt"/>
</dbReference>
<evidence type="ECO:0000256" key="6">
    <source>
        <dbReference type="ARBA" id="ARBA00022729"/>
    </source>
</evidence>
<evidence type="ECO:0000256" key="14">
    <source>
        <dbReference type="ARBA" id="ARBA00049638"/>
    </source>
</evidence>
<keyword evidence="10 15" id="KW-0675">Receptor</keyword>
<feature type="transmembrane region" description="Helical" evidence="18">
    <location>
        <begin position="629"/>
        <end position="647"/>
    </location>
</feature>
<dbReference type="InterPro" id="IPR028082">
    <property type="entry name" value="Peripla_BP_I"/>
</dbReference>
<proteinExistence type="inferred from homology"/>
<evidence type="ECO:0000256" key="18">
    <source>
        <dbReference type="SAM" id="Phobius"/>
    </source>
</evidence>
<dbReference type="CDD" id="cd13686">
    <property type="entry name" value="GluR_Plant"/>
    <property type="match status" value="1"/>
</dbReference>
<keyword evidence="4 15" id="KW-0813">Transport</keyword>
<comment type="function">
    <text evidence="15">Glutamate-gated receptor that probably acts as non-selective cation channel.</text>
</comment>
<dbReference type="GO" id="GO:0016020">
    <property type="term" value="C:membrane"/>
    <property type="evidence" value="ECO:0007669"/>
    <property type="project" value="UniProtKB-SubCell"/>
</dbReference>
<comment type="subunit">
    <text evidence="3">May form heteromers.</text>
</comment>
<reference evidence="20" key="2">
    <citation type="submission" date="2020-08" db="EMBL/GenBank/DDBJ databases">
        <title>Plant Genome Project.</title>
        <authorList>
            <person name="Zhang R.-G."/>
        </authorList>
    </citation>
    <scope>NUCLEOTIDE SEQUENCE</scope>
    <source>
        <strain evidence="20">Huo1</strain>
        <tissue evidence="20">Leaf</tissue>
    </source>
</reference>
<keyword evidence="16" id="KW-1015">Disulfide bond</keyword>
<dbReference type="EMBL" id="PNBA02000003">
    <property type="protein sequence ID" value="KAG6428776.1"/>
    <property type="molecule type" value="Genomic_DNA"/>
</dbReference>
<dbReference type="SUPFAM" id="SSF81324">
    <property type="entry name" value="Voltage-gated potassium channels"/>
    <property type="match status" value="1"/>
</dbReference>
<protein>
    <recommendedName>
        <fullName evidence="15">Glutamate receptor</fullName>
    </recommendedName>
</protein>
<evidence type="ECO:0000256" key="12">
    <source>
        <dbReference type="ARBA" id="ARBA00023286"/>
    </source>
</evidence>
<evidence type="ECO:0000256" key="7">
    <source>
        <dbReference type="ARBA" id="ARBA00022989"/>
    </source>
</evidence>
<reference evidence="20" key="1">
    <citation type="submission" date="2018-01" db="EMBL/GenBank/DDBJ databases">
        <authorList>
            <person name="Mao J.F."/>
        </authorList>
    </citation>
    <scope>NUCLEOTIDE SEQUENCE</scope>
    <source>
        <strain evidence="20">Huo1</strain>
        <tissue evidence="20">Leaf</tissue>
    </source>
</reference>
<dbReference type="Pfam" id="PF01094">
    <property type="entry name" value="ANF_receptor"/>
    <property type="match status" value="1"/>
</dbReference>